<dbReference type="InterPro" id="IPR038726">
    <property type="entry name" value="PDDEXK_AddAB-type"/>
</dbReference>
<evidence type="ECO:0000256" key="3">
    <source>
        <dbReference type="ARBA" id="ARBA00023204"/>
    </source>
</evidence>
<evidence type="ECO:0000256" key="1">
    <source>
        <dbReference type="ARBA" id="ARBA00022763"/>
    </source>
</evidence>
<dbReference type="Gene3D" id="3.90.320.10">
    <property type="match status" value="1"/>
</dbReference>
<evidence type="ECO:0000313" key="6">
    <source>
        <dbReference type="Proteomes" id="UP000256388"/>
    </source>
</evidence>
<proteinExistence type="predicted"/>
<keyword evidence="2" id="KW-0378">Hydrolase</keyword>
<dbReference type="InterPro" id="IPR011604">
    <property type="entry name" value="PDDEXK-like_dom_sf"/>
</dbReference>
<protein>
    <submittedName>
        <fullName evidence="5">PD-(D/E)XK nuclease superfamily protein</fullName>
    </submittedName>
</protein>
<gene>
    <name evidence="5" type="ORF">DFR64_0863</name>
</gene>
<dbReference type="OrthoDB" id="9766257at2"/>
<evidence type="ECO:0000259" key="4">
    <source>
        <dbReference type="Pfam" id="PF12705"/>
    </source>
</evidence>
<comment type="caution">
    <text evidence="5">The sequence shown here is derived from an EMBL/GenBank/DDBJ whole genome shotgun (WGS) entry which is preliminary data.</text>
</comment>
<dbReference type="GO" id="GO:0004386">
    <property type="term" value="F:helicase activity"/>
    <property type="evidence" value="ECO:0007669"/>
    <property type="project" value="UniProtKB-KW"/>
</dbReference>
<dbReference type="InterPro" id="IPR011335">
    <property type="entry name" value="Restrct_endonuc-II-like"/>
</dbReference>
<feature type="domain" description="PD-(D/E)XK endonuclease-like" evidence="4">
    <location>
        <begin position="36"/>
        <end position="268"/>
    </location>
</feature>
<dbReference type="Proteomes" id="UP000256388">
    <property type="component" value="Unassembled WGS sequence"/>
</dbReference>
<dbReference type="SUPFAM" id="SSF52980">
    <property type="entry name" value="Restriction endonuclease-like"/>
    <property type="match status" value="1"/>
</dbReference>
<keyword evidence="2" id="KW-0547">Nucleotide-binding</keyword>
<keyword evidence="2" id="KW-0067">ATP-binding</keyword>
<evidence type="ECO:0000313" key="5">
    <source>
        <dbReference type="EMBL" id="REG10991.1"/>
    </source>
</evidence>
<evidence type="ECO:0000256" key="2">
    <source>
        <dbReference type="ARBA" id="ARBA00022806"/>
    </source>
</evidence>
<accession>A0A347ZT02</accession>
<reference evidence="5 6" key="1">
    <citation type="submission" date="2018-08" db="EMBL/GenBank/DDBJ databases">
        <title>Genomic Encyclopedia of Type Strains, Phase IV (KMG-IV): sequencing the most valuable type-strain genomes for metagenomic binning, comparative biology and taxonomic classification.</title>
        <authorList>
            <person name="Goeker M."/>
        </authorList>
    </citation>
    <scope>NUCLEOTIDE SEQUENCE [LARGE SCALE GENOMIC DNA]</scope>
    <source>
        <strain evidence="5 6">DSM 23923</strain>
    </source>
</reference>
<keyword evidence="6" id="KW-1185">Reference proteome</keyword>
<dbReference type="EMBL" id="QUMS01000001">
    <property type="protein sequence ID" value="REG10991.1"/>
    <property type="molecule type" value="Genomic_DNA"/>
</dbReference>
<dbReference type="AlphaFoldDB" id="A0A347ZT02"/>
<dbReference type="RefSeq" id="WP_116224139.1">
    <property type="nucleotide sequence ID" value="NZ_AP018437.1"/>
</dbReference>
<keyword evidence="3" id="KW-0234">DNA repair</keyword>
<sequence length="273" mass="31784">MNFQDTYSTLQTILTQVNNDSDLFVQVLHHQQLSYLSYSQITTVEFCQQRYYLQYILDQQPDPLPDYFTKGKLLHQLIAQSYQGDMDGAVVSLEGLQAQLAASDEFCDRAHLLNALNLHQQHRWQVERVLAVEHPFAILLAEDLPPLVGVIDLVLRDGDAIILVDHKTGRNFYPYDELQVAIYAHYIRSIYPDYDCRLYYDHYRWVNNLQRIRKPAFQRTMVQMQPALDALYRQRISAAAGVIQCLREGAAPSHTGECFRCPFQKNCKFSYRK</sequence>
<keyword evidence="2" id="KW-0347">Helicase</keyword>
<keyword evidence="1" id="KW-0227">DNA damage</keyword>
<organism evidence="5 6">
    <name type="scientific">Pelolinea submarina</name>
    <dbReference type="NCBI Taxonomy" id="913107"/>
    <lineage>
        <taxon>Bacteria</taxon>
        <taxon>Bacillati</taxon>
        <taxon>Chloroflexota</taxon>
        <taxon>Anaerolineae</taxon>
        <taxon>Anaerolineales</taxon>
        <taxon>Anaerolineaceae</taxon>
        <taxon>Pelolinea</taxon>
    </lineage>
</organism>
<dbReference type="Pfam" id="PF12705">
    <property type="entry name" value="PDDEXK_1"/>
    <property type="match status" value="1"/>
</dbReference>
<name>A0A347ZT02_9CHLR</name>
<dbReference type="GO" id="GO:0006281">
    <property type="term" value="P:DNA repair"/>
    <property type="evidence" value="ECO:0007669"/>
    <property type="project" value="UniProtKB-KW"/>
</dbReference>